<feature type="compositionally biased region" description="Polar residues" evidence="1">
    <location>
        <begin position="149"/>
        <end position="158"/>
    </location>
</feature>
<comment type="caution">
    <text evidence="2">The sequence shown here is derived from an EMBL/GenBank/DDBJ whole genome shotgun (WGS) entry which is preliminary data.</text>
</comment>
<reference evidence="2" key="1">
    <citation type="submission" date="2023-03" db="EMBL/GenBank/DDBJ databases">
        <title>Massive genome expansion in bonnet fungi (Mycena s.s.) driven by repeated elements and novel gene families across ecological guilds.</title>
        <authorList>
            <consortium name="Lawrence Berkeley National Laboratory"/>
            <person name="Harder C.B."/>
            <person name="Miyauchi S."/>
            <person name="Viragh M."/>
            <person name="Kuo A."/>
            <person name="Thoen E."/>
            <person name="Andreopoulos B."/>
            <person name="Lu D."/>
            <person name="Skrede I."/>
            <person name="Drula E."/>
            <person name="Henrissat B."/>
            <person name="Morin E."/>
            <person name="Kohler A."/>
            <person name="Barry K."/>
            <person name="LaButti K."/>
            <person name="Morin E."/>
            <person name="Salamov A."/>
            <person name="Lipzen A."/>
            <person name="Mereny Z."/>
            <person name="Hegedus B."/>
            <person name="Baldrian P."/>
            <person name="Stursova M."/>
            <person name="Weitz H."/>
            <person name="Taylor A."/>
            <person name="Grigoriev I.V."/>
            <person name="Nagy L.G."/>
            <person name="Martin F."/>
            <person name="Kauserud H."/>
        </authorList>
    </citation>
    <scope>NUCLEOTIDE SEQUENCE</scope>
    <source>
        <strain evidence="2">CBHHK182m</strain>
    </source>
</reference>
<accession>A0AAD7IZ01</accession>
<proteinExistence type="predicted"/>
<gene>
    <name evidence="2" type="ORF">B0H16DRAFT_1459430</name>
</gene>
<evidence type="ECO:0000313" key="3">
    <source>
        <dbReference type="Proteomes" id="UP001215598"/>
    </source>
</evidence>
<dbReference type="Proteomes" id="UP001215598">
    <property type="component" value="Unassembled WGS sequence"/>
</dbReference>
<dbReference type="AlphaFoldDB" id="A0AAD7IZ01"/>
<evidence type="ECO:0000256" key="1">
    <source>
        <dbReference type="SAM" id="MobiDB-lite"/>
    </source>
</evidence>
<keyword evidence="3" id="KW-1185">Reference proteome</keyword>
<sequence>MDGNFLFFRLGGNFEGESVVHRTHPAFASRIEDSTHAQRNRGVDQISDGPIQTMDKSLAEVRIRQRHRGIDVVSPGSVGVEVEADTELEGTYTRAVTRSRGCGRRCGVKGVPLIHFAIQVLGPKGGDVDPEEMPGSGQSKSGGTFVREPNSSSTTDWVQADSQEAGEVFQGPMGTDPARTSKFALTQERWMFPETTTITTLVPVHLDLGAQALAFHIQAQNNSESKNILSIRRGCGFCLEPPTK</sequence>
<protein>
    <submittedName>
        <fullName evidence="2">Uncharacterized protein</fullName>
    </submittedName>
</protein>
<dbReference type="EMBL" id="JARKIB010000055">
    <property type="protein sequence ID" value="KAJ7753544.1"/>
    <property type="molecule type" value="Genomic_DNA"/>
</dbReference>
<organism evidence="2 3">
    <name type="scientific">Mycena metata</name>
    <dbReference type="NCBI Taxonomy" id="1033252"/>
    <lineage>
        <taxon>Eukaryota</taxon>
        <taxon>Fungi</taxon>
        <taxon>Dikarya</taxon>
        <taxon>Basidiomycota</taxon>
        <taxon>Agaricomycotina</taxon>
        <taxon>Agaricomycetes</taxon>
        <taxon>Agaricomycetidae</taxon>
        <taxon>Agaricales</taxon>
        <taxon>Marasmiineae</taxon>
        <taxon>Mycenaceae</taxon>
        <taxon>Mycena</taxon>
    </lineage>
</organism>
<feature type="region of interest" description="Disordered" evidence="1">
    <location>
        <begin position="125"/>
        <end position="158"/>
    </location>
</feature>
<evidence type="ECO:0000313" key="2">
    <source>
        <dbReference type="EMBL" id="KAJ7753544.1"/>
    </source>
</evidence>
<name>A0AAD7IZ01_9AGAR</name>